<organism evidence="2 3">
    <name type="scientific">Chitinivibrio alkaliphilus ACht1</name>
    <dbReference type="NCBI Taxonomy" id="1313304"/>
    <lineage>
        <taxon>Bacteria</taxon>
        <taxon>Pseudomonadati</taxon>
        <taxon>Fibrobacterota</taxon>
        <taxon>Chitinivibrionia</taxon>
        <taxon>Chitinivibrionales</taxon>
        <taxon>Chitinivibrionaceae</taxon>
        <taxon>Chitinivibrio</taxon>
    </lineage>
</organism>
<dbReference type="PROSITE" id="PS51186">
    <property type="entry name" value="GNAT"/>
    <property type="match status" value="1"/>
</dbReference>
<dbReference type="OrthoDB" id="9801656at2"/>
<feature type="domain" description="N-acetyltransferase" evidence="1">
    <location>
        <begin position="11"/>
        <end position="170"/>
    </location>
</feature>
<evidence type="ECO:0000313" key="2">
    <source>
        <dbReference type="EMBL" id="ERP31906.1"/>
    </source>
</evidence>
<dbReference type="STRING" id="1313304.CALK_1122"/>
<dbReference type="Pfam" id="PF13302">
    <property type="entry name" value="Acetyltransf_3"/>
    <property type="match status" value="1"/>
</dbReference>
<keyword evidence="2" id="KW-0808">Transferase</keyword>
<protein>
    <submittedName>
        <fullName evidence="2">GCN5-related N-acetyltransferase</fullName>
    </submittedName>
</protein>
<reference evidence="2 3" key="1">
    <citation type="journal article" date="2013" name="Environ. Microbiol.">
        <title>Genome analysis of Chitinivibrio alkaliphilus gen. nov., sp. nov., a novel extremely haloalkaliphilic anaerobic chitinolytic bacterium from the candidate phylum Termite Group 3.</title>
        <authorList>
            <person name="Sorokin D.Y."/>
            <person name="Gumerov V.M."/>
            <person name="Rakitin A.L."/>
            <person name="Beletsky A.V."/>
            <person name="Damste J.S."/>
            <person name="Muyzer G."/>
            <person name="Mardanov A.V."/>
            <person name="Ravin N.V."/>
        </authorList>
    </citation>
    <scope>NUCLEOTIDE SEQUENCE [LARGE SCALE GENOMIC DNA]</scope>
    <source>
        <strain evidence="2 3">ACht1</strain>
    </source>
</reference>
<dbReference type="InterPro" id="IPR000182">
    <property type="entry name" value="GNAT_dom"/>
</dbReference>
<dbReference type="AlphaFoldDB" id="U7D8L8"/>
<dbReference type="eggNOG" id="COG1670">
    <property type="taxonomic scope" value="Bacteria"/>
</dbReference>
<dbReference type="InterPro" id="IPR016181">
    <property type="entry name" value="Acyl_CoA_acyltransferase"/>
</dbReference>
<keyword evidence="3" id="KW-1185">Reference proteome</keyword>
<sequence length="173" mass="20119">MKNAVITTERTALFHLCENDVDLFLPLFTNPEAMRWFPSVMDRKQVQEWVDMVRGCYDRDGFGFYKIIRHDDQQLLGYCGPILQKDVDGVDEIEFGYALIPEFWGNGYARETARAALEYVFRSLGASRCISLIRPENTPSIRVAEHNGLSFEKAVDRWGFIHHVYTLSREDFQ</sequence>
<dbReference type="EMBL" id="ASJR01000008">
    <property type="protein sequence ID" value="ERP31906.1"/>
    <property type="molecule type" value="Genomic_DNA"/>
</dbReference>
<dbReference type="SUPFAM" id="SSF55729">
    <property type="entry name" value="Acyl-CoA N-acyltransferases (Nat)"/>
    <property type="match status" value="1"/>
</dbReference>
<dbReference type="InterPro" id="IPR051531">
    <property type="entry name" value="N-acetyltransferase"/>
</dbReference>
<dbReference type="RefSeq" id="WP_022636607.1">
    <property type="nucleotide sequence ID" value="NZ_ASJR01000008.1"/>
</dbReference>
<proteinExistence type="predicted"/>
<dbReference type="PANTHER" id="PTHR43792:SF1">
    <property type="entry name" value="N-ACETYLTRANSFERASE DOMAIN-CONTAINING PROTEIN"/>
    <property type="match status" value="1"/>
</dbReference>
<gene>
    <name evidence="2" type="ORF">CALK_1122</name>
</gene>
<dbReference type="GO" id="GO:0016747">
    <property type="term" value="F:acyltransferase activity, transferring groups other than amino-acyl groups"/>
    <property type="evidence" value="ECO:0007669"/>
    <property type="project" value="InterPro"/>
</dbReference>
<evidence type="ECO:0000259" key="1">
    <source>
        <dbReference type="PROSITE" id="PS51186"/>
    </source>
</evidence>
<dbReference type="PANTHER" id="PTHR43792">
    <property type="entry name" value="GNAT FAMILY, PUTATIVE (AFU_ORTHOLOGUE AFUA_3G00765)-RELATED-RELATED"/>
    <property type="match status" value="1"/>
</dbReference>
<comment type="caution">
    <text evidence="2">The sequence shown here is derived from an EMBL/GenBank/DDBJ whole genome shotgun (WGS) entry which is preliminary data.</text>
</comment>
<dbReference type="Proteomes" id="UP000017148">
    <property type="component" value="Unassembled WGS sequence"/>
</dbReference>
<evidence type="ECO:0000313" key="3">
    <source>
        <dbReference type="Proteomes" id="UP000017148"/>
    </source>
</evidence>
<accession>U7D8L8</accession>
<name>U7D8L8_9BACT</name>
<dbReference type="Gene3D" id="3.40.630.30">
    <property type="match status" value="1"/>
</dbReference>